<accession>A0A9E8MXF9</accession>
<dbReference type="SMART" id="SM00448">
    <property type="entry name" value="REC"/>
    <property type="match status" value="1"/>
</dbReference>
<protein>
    <submittedName>
        <fullName evidence="3">Response regulator</fullName>
    </submittedName>
</protein>
<gene>
    <name evidence="3" type="ORF">N7U66_05915</name>
</gene>
<dbReference type="AlphaFoldDB" id="A0A9E8MXF9"/>
<dbReference type="PANTHER" id="PTHR44520:SF2">
    <property type="entry name" value="RESPONSE REGULATOR RCP1"/>
    <property type="match status" value="1"/>
</dbReference>
<keyword evidence="1" id="KW-0597">Phosphoprotein</keyword>
<dbReference type="KEGG" id="lnu:N7U66_05915"/>
<dbReference type="PANTHER" id="PTHR44520">
    <property type="entry name" value="RESPONSE REGULATOR RCP1-RELATED"/>
    <property type="match status" value="1"/>
</dbReference>
<name>A0A9E8MXF9_9FLAO</name>
<dbReference type="InterPro" id="IPR001789">
    <property type="entry name" value="Sig_transdc_resp-reg_receiver"/>
</dbReference>
<dbReference type="InterPro" id="IPR011006">
    <property type="entry name" value="CheY-like_superfamily"/>
</dbReference>
<dbReference type="RefSeq" id="WP_267677720.1">
    <property type="nucleotide sequence ID" value="NZ_CP113088.1"/>
</dbReference>
<dbReference type="SUPFAM" id="SSF52172">
    <property type="entry name" value="CheY-like"/>
    <property type="match status" value="1"/>
</dbReference>
<dbReference type="InterPro" id="IPR052893">
    <property type="entry name" value="TCS_response_regulator"/>
</dbReference>
<dbReference type="CDD" id="cd17557">
    <property type="entry name" value="REC_Rcp-like"/>
    <property type="match status" value="1"/>
</dbReference>
<evidence type="ECO:0000313" key="3">
    <source>
        <dbReference type="EMBL" id="WAC03146.1"/>
    </source>
</evidence>
<dbReference type="PROSITE" id="PS50110">
    <property type="entry name" value="RESPONSE_REGULATORY"/>
    <property type="match status" value="1"/>
</dbReference>
<feature type="domain" description="Response regulatory" evidence="2">
    <location>
        <begin position="7"/>
        <end position="128"/>
    </location>
</feature>
<dbReference type="Proteomes" id="UP001164705">
    <property type="component" value="Chromosome"/>
</dbReference>
<dbReference type="Pfam" id="PF00072">
    <property type="entry name" value="Response_reg"/>
    <property type="match status" value="1"/>
</dbReference>
<reference evidence="3" key="1">
    <citation type="submission" date="2022-11" db="EMBL/GenBank/DDBJ databases">
        <title>Lacinutrix neustonica HL-RS19T sp. nov., isolated from the surface microlayer sample of brackish Lake Shihwa.</title>
        <authorList>
            <person name="Choi J.Y."/>
            <person name="Hwang C.Y."/>
        </authorList>
    </citation>
    <scope>NUCLEOTIDE SEQUENCE</scope>
    <source>
        <strain evidence="3">HL-RS19</strain>
    </source>
</reference>
<dbReference type="GO" id="GO:0000160">
    <property type="term" value="P:phosphorelay signal transduction system"/>
    <property type="evidence" value="ECO:0007669"/>
    <property type="project" value="InterPro"/>
</dbReference>
<organism evidence="3 4">
    <name type="scientific">Lacinutrix neustonica</name>
    <dbReference type="NCBI Taxonomy" id="2980107"/>
    <lineage>
        <taxon>Bacteria</taxon>
        <taxon>Pseudomonadati</taxon>
        <taxon>Bacteroidota</taxon>
        <taxon>Flavobacteriia</taxon>
        <taxon>Flavobacteriales</taxon>
        <taxon>Flavobacteriaceae</taxon>
        <taxon>Lacinutrix</taxon>
    </lineage>
</organism>
<feature type="modified residue" description="4-aspartylphosphate" evidence="1">
    <location>
        <position position="61"/>
    </location>
</feature>
<evidence type="ECO:0000313" key="4">
    <source>
        <dbReference type="Proteomes" id="UP001164705"/>
    </source>
</evidence>
<dbReference type="EMBL" id="CP113088">
    <property type="protein sequence ID" value="WAC03146.1"/>
    <property type="molecule type" value="Genomic_DNA"/>
</dbReference>
<dbReference type="Gene3D" id="3.40.50.2300">
    <property type="match status" value="1"/>
</dbReference>
<keyword evidence="4" id="KW-1185">Reference proteome</keyword>
<evidence type="ECO:0000256" key="1">
    <source>
        <dbReference type="PROSITE-ProRule" id="PRU00169"/>
    </source>
</evidence>
<sequence length="148" mass="17115">MIEKNLNIALVDDDNDDRTLFELAISRIGIPSQLKMFKSGIELITYIRDPAIRRPDLLFLDLNMPNMDGLECLKEIKQDPGLRDITVIIYSTSCSEKDIEATFLEGANIYLNKPSDFNDLKKALKRILALDWQYQNSTLNRDNFLFRL</sequence>
<proteinExistence type="predicted"/>
<evidence type="ECO:0000259" key="2">
    <source>
        <dbReference type="PROSITE" id="PS50110"/>
    </source>
</evidence>